<keyword evidence="2" id="KW-1185">Reference proteome</keyword>
<comment type="caution">
    <text evidence="1">The sequence shown here is derived from an EMBL/GenBank/DDBJ whole genome shotgun (WGS) entry which is preliminary data.</text>
</comment>
<protein>
    <submittedName>
        <fullName evidence="1">Uncharacterized protein</fullName>
    </submittedName>
</protein>
<organism evidence="1 2">
    <name type="scientific">Caldifermentibacillus hisashii</name>
    <dbReference type="NCBI Taxonomy" id="996558"/>
    <lineage>
        <taxon>Bacteria</taxon>
        <taxon>Bacillati</taxon>
        <taxon>Bacillota</taxon>
        <taxon>Bacilli</taxon>
        <taxon>Bacillales</taxon>
        <taxon>Bacillaceae</taxon>
        <taxon>Caldifermentibacillus</taxon>
    </lineage>
</organism>
<evidence type="ECO:0000313" key="1">
    <source>
        <dbReference type="EMBL" id="MEL3959617.1"/>
    </source>
</evidence>
<dbReference type="Proteomes" id="UP001459714">
    <property type="component" value="Unassembled WGS sequence"/>
</dbReference>
<evidence type="ECO:0000313" key="2">
    <source>
        <dbReference type="Proteomes" id="UP001459714"/>
    </source>
</evidence>
<accession>A0ABU9K3B1</accession>
<sequence>MTDKNRLEEIKRSINKQWREIQPDVLDVVYLDISEIDWLINQAERAVAGEQEYVLKLKQRIAILEQRNKRISDSAIDLLAKNRFYQKVIEKSLHEVRYGHSDIAEEILLEALEWKE</sequence>
<reference evidence="1 2" key="1">
    <citation type="submission" date="2024-03" db="EMBL/GenBank/DDBJ databases">
        <title>Bacilli Hybrid Assemblies.</title>
        <authorList>
            <person name="Kovac J."/>
        </authorList>
    </citation>
    <scope>NUCLEOTIDE SEQUENCE [LARGE SCALE GENOMIC DNA]</scope>
    <source>
        <strain evidence="1 2">FSL M8-0022</strain>
    </source>
</reference>
<dbReference type="RefSeq" id="WP_342021207.1">
    <property type="nucleotide sequence ID" value="NZ_JBBYAK010000003.1"/>
</dbReference>
<dbReference type="EMBL" id="JBBYAK010000003">
    <property type="protein sequence ID" value="MEL3959617.1"/>
    <property type="molecule type" value="Genomic_DNA"/>
</dbReference>
<name>A0ABU9K3B1_9BACI</name>
<gene>
    <name evidence="1" type="ORF">NST17_20910</name>
</gene>
<proteinExistence type="predicted"/>